<dbReference type="GO" id="GO:0003824">
    <property type="term" value="F:catalytic activity"/>
    <property type="evidence" value="ECO:0007669"/>
    <property type="project" value="InterPro"/>
</dbReference>
<dbReference type="SUPFAM" id="SSF50800">
    <property type="entry name" value="PK beta-barrel domain-like"/>
    <property type="match status" value="1"/>
</dbReference>
<dbReference type="InParanoid" id="A0A263CZ49"/>
<dbReference type="PANTHER" id="PTHR14237:SF19">
    <property type="entry name" value="MITOCHONDRIAL AMIDOXIME REDUCING COMPONENT 1"/>
    <property type="match status" value="1"/>
</dbReference>
<dbReference type="PANTHER" id="PTHR14237">
    <property type="entry name" value="MOLYBDOPTERIN COFACTOR SULFURASE MOSC"/>
    <property type="match status" value="1"/>
</dbReference>
<dbReference type="Pfam" id="PF03476">
    <property type="entry name" value="MOSC_N"/>
    <property type="match status" value="1"/>
</dbReference>
<sequence>MARIVELVTYPVKGCAGVSRSGALLTPAGLEHDRSFMVTDPDGTFRSQRKDPSMAVIRPDIDAGPGRLTLRAPGVDPVTVEVLTSAPRSAVTLFGRPYQGIDQGDAVAEWLSGVLGLPSRLMRVPPEHDRVTAGAVAGTAGYADGHACTLAALSSLDALNERIAEPGGEALPINRFRPNVVIDGWPEPHREDAIRAMTLGEAELGYAKLDIRCAVTTVDQETGRKAGPEPLRTLAGYRRAAEGGVAFGVKFAVLRPGKLSVGDEVIVSSWGESEL</sequence>
<dbReference type="GO" id="GO:0030151">
    <property type="term" value="F:molybdenum ion binding"/>
    <property type="evidence" value="ECO:0007669"/>
    <property type="project" value="InterPro"/>
</dbReference>
<dbReference type="OrthoDB" id="9793178at2"/>
<gene>
    <name evidence="2" type="ORF">CFN78_20085</name>
</gene>
<proteinExistence type="predicted"/>
<organism evidence="2 3">
    <name type="scientific">Amycolatopsis antarctica</name>
    <dbReference type="NCBI Taxonomy" id="1854586"/>
    <lineage>
        <taxon>Bacteria</taxon>
        <taxon>Bacillati</taxon>
        <taxon>Actinomycetota</taxon>
        <taxon>Actinomycetes</taxon>
        <taxon>Pseudonocardiales</taxon>
        <taxon>Pseudonocardiaceae</taxon>
        <taxon>Amycolatopsis</taxon>
    </lineage>
</organism>
<dbReference type="PROSITE" id="PS51340">
    <property type="entry name" value="MOSC"/>
    <property type="match status" value="1"/>
</dbReference>
<evidence type="ECO:0000259" key="1">
    <source>
        <dbReference type="PROSITE" id="PS51340"/>
    </source>
</evidence>
<name>A0A263CZ49_9PSEU</name>
<protein>
    <submittedName>
        <fullName evidence="2">MOSC domain-containing protein</fullName>
    </submittedName>
</protein>
<evidence type="ECO:0000313" key="2">
    <source>
        <dbReference type="EMBL" id="OZM71450.1"/>
    </source>
</evidence>
<dbReference type="Proteomes" id="UP000242444">
    <property type="component" value="Unassembled WGS sequence"/>
</dbReference>
<accession>A0A263CZ49</accession>
<dbReference type="AlphaFoldDB" id="A0A263CZ49"/>
<dbReference type="RefSeq" id="WP_094864398.1">
    <property type="nucleotide sequence ID" value="NZ_NKYE01000013.1"/>
</dbReference>
<dbReference type="Pfam" id="PF03473">
    <property type="entry name" value="MOSC"/>
    <property type="match status" value="1"/>
</dbReference>
<dbReference type="GO" id="GO:0030170">
    <property type="term" value="F:pyridoxal phosphate binding"/>
    <property type="evidence" value="ECO:0007669"/>
    <property type="project" value="InterPro"/>
</dbReference>
<keyword evidence="3" id="KW-1185">Reference proteome</keyword>
<reference evidence="2 3" key="1">
    <citation type="submission" date="2017-07" db="EMBL/GenBank/DDBJ databases">
        <title>Amycolatopsis antarcticus sp. nov., isolated from the surface of an Antarcticus brown macroalga.</title>
        <authorList>
            <person name="Wang J."/>
            <person name="Leiva S."/>
            <person name="Huang J."/>
            <person name="Huang Y."/>
        </authorList>
    </citation>
    <scope>NUCLEOTIDE SEQUENCE [LARGE SCALE GENOMIC DNA]</scope>
    <source>
        <strain evidence="2 3">AU-G6</strain>
    </source>
</reference>
<dbReference type="SUPFAM" id="SSF141673">
    <property type="entry name" value="MOSC N-terminal domain-like"/>
    <property type="match status" value="1"/>
</dbReference>
<dbReference type="EMBL" id="NKYE01000013">
    <property type="protein sequence ID" value="OZM71450.1"/>
    <property type="molecule type" value="Genomic_DNA"/>
</dbReference>
<comment type="caution">
    <text evidence="2">The sequence shown here is derived from an EMBL/GenBank/DDBJ whole genome shotgun (WGS) entry which is preliminary data.</text>
</comment>
<evidence type="ECO:0000313" key="3">
    <source>
        <dbReference type="Proteomes" id="UP000242444"/>
    </source>
</evidence>
<dbReference type="InterPro" id="IPR011037">
    <property type="entry name" value="Pyrv_Knase-like_insert_dom_sf"/>
</dbReference>
<feature type="domain" description="MOSC" evidence="1">
    <location>
        <begin position="123"/>
        <end position="268"/>
    </location>
</feature>
<dbReference type="InterPro" id="IPR005303">
    <property type="entry name" value="MOCOS_middle"/>
</dbReference>
<dbReference type="InterPro" id="IPR005302">
    <property type="entry name" value="MoCF_Sase_C"/>
</dbReference>